<gene>
    <name evidence="1" type="ORF">K0M31_001222</name>
</gene>
<accession>A0AA40GF89</accession>
<evidence type="ECO:0000313" key="2">
    <source>
        <dbReference type="Proteomes" id="UP001177670"/>
    </source>
</evidence>
<sequence>MSTVERILRHGVQTVVRKPNAVINYTKFMGGVDLADQYYPTYCFMKLNSLVKSIFVGVQTKSVYTNSSDAFATIAKSQLMSEPLSEPQS</sequence>
<keyword evidence="2" id="KW-1185">Reference proteome</keyword>
<evidence type="ECO:0000313" key="1">
    <source>
        <dbReference type="EMBL" id="KAK1136680.1"/>
    </source>
</evidence>
<dbReference type="EMBL" id="JAHYIQ010000001">
    <property type="protein sequence ID" value="KAK1136680.1"/>
    <property type="molecule type" value="Genomic_DNA"/>
</dbReference>
<protein>
    <submittedName>
        <fullName evidence="1">Uncharacterized protein</fullName>
    </submittedName>
</protein>
<comment type="caution">
    <text evidence="1">The sequence shown here is derived from an EMBL/GenBank/DDBJ whole genome shotgun (WGS) entry which is preliminary data.</text>
</comment>
<name>A0AA40GF89_9HYME</name>
<reference evidence="1" key="1">
    <citation type="submission" date="2021-10" db="EMBL/GenBank/DDBJ databases">
        <title>Melipona bicolor Genome sequencing and assembly.</title>
        <authorList>
            <person name="Araujo N.S."/>
            <person name="Arias M.C."/>
        </authorList>
    </citation>
    <scope>NUCLEOTIDE SEQUENCE</scope>
    <source>
        <strain evidence="1">USP_2M_L1-L4_2017</strain>
        <tissue evidence="1">Whole body</tissue>
    </source>
</reference>
<dbReference type="AlphaFoldDB" id="A0AA40GF89"/>
<organism evidence="1 2">
    <name type="scientific">Melipona bicolor</name>
    <dbReference type="NCBI Taxonomy" id="60889"/>
    <lineage>
        <taxon>Eukaryota</taxon>
        <taxon>Metazoa</taxon>
        <taxon>Ecdysozoa</taxon>
        <taxon>Arthropoda</taxon>
        <taxon>Hexapoda</taxon>
        <taxon>Insecta</taxon>
        <taxon>Pterygota</taxon>
        <taxon>Neoptera</taxon>
        <taxon>Endopterygota</taxon>
        <taxon>Hymenoptera</taxon>
        <taxon>Apocrita</taxon>
        <taxon>Aculeata</taxon>
        <taxon>Apoidea</taxon>
        <taxon>Anthophila</taxon>
        <taxon>Apidae</taxon>
        <taxon>Melipona</taxon>
    </lineage>
</organism>
<proteinExistence type="predicted"/>
<dbReference type="Proteomes" id="UP001177670">
    <property type="component" value="Unassembled WGS sequence"/>
</dbReference>